<reference evidence="5" key="1">
    <citation type="submission" date="2025-08" db="UniProtKB">
        <authorList>
            <consortium name="RefSeq"/>
        </authorList>
    </citation>
    <scope>IDENTIFICATION</scope>
</reference>
<feature type="domain" description="Flavoprotein" evidence="3">
    <location>
        <begin position="19"/>
        <end position="120"/>
    </location>
</feature>
<dbReference type="Gene3D" id="3.40.50.1950">
    <property type="entry name" value="Flavin prenyltransferase-like"/>
    <property type="match status" value="1"/>
</dbReference>
<evidence type="ECO:0000256" key="2">
    <source>
        <dbReference type="ARBA" id="ARBA00038350"/>
    </source>
</evidence>
<accession>A0ABM1TTH6</accession>
<gene>
    <name evidence="5" type="primary">Ppcdc</name>
</gene>
<dbReference type="RefSeq" id="XP_026633038.1">
    <property type="nucleotide sequence ID" value="XM_026777237.1"/>
</dbReference>
<organism evidence="4 5">
    <name type="scientific">Microtus ochrogaster</name>
    <name type="common">Prairie vole</name>
    <dbReference type="NCBI Taxonomy" id="79684"/>
    <lineage>
        <taxon>Eukaryota</taxon>
        <taxon>Metazoa</taxon>
        <taxon>Chordata</taxon>
        <taxon>Craniata</taxon>
        <taxon>Vertebrata</taxon>
        <taxon>Euteleostomi</taxon>
        <taxon>Mammalia</taxon>
        <taxon>Eutheria</taxon>
        <taxon>Euarchontoglires</taxon>
        <taxon>Glires</taxon>
        <taxon>Rodentia</taxon>
        <taxon>Myomorpha</taxon>
        <taxon>Muroidea</taxon>
        <taxon>Cricetidae</taxon>
        <taxon>Arvicolinae</taxon>
        <taxon>Microtus</taxon>
    </lineage>
</organism>
<evidence type="ECO:0000256" key="1">
    <source>
        <dbReference type="ARBA" id="ARBA00022993"/>
    </source>
</evidence>
<dbReference type="InterPro" id="IPR003382">
    <property type="entry name" value="Flavoprotein"/>
</dbReference>
<keyword evidence="1" id="KW-0173">Coenzyme A biosynthesis</keyword>
<sequence>MEPRAPCPAAIPPMERKFHVLVGVTGSVAALKLPLLVSKLLDIPGLEVTVVTTERAKHFYSPQDVPVTLYSDADEWEMWKRRSDPVLHIDLRRWADLMLVAPLDANTLGKVASGICDNLLPALLGRYPVALASPTSWDLQGNPGFTCTTLGSGLCRPPFKDTSDTSLASAAFLSRGGQIP</sequence>
<evidence type="ECO:0000313" key="4">
    <source>
        <dbReference type="Proteomes" id="UP000694915"/>
    </source>
</evidence>
<dbReference type="PANTHER" id="PTHR14359:SF6">
    <property type="entry name" value="PHOSPHOPANTOTHENOYLCYSTEINE DECARBOXYLASE"/>
    <property type="match status" value="1"/>
</dbReference>
<dbReference type="SUPFAM" id="SSF52507">
    <property type="entry name" value="Homo-oligomeric flavin-containing Cys decarboxylases, HFCD"/>
    <property type="match status" value="1"/>
</dbReference>
<dbReference type="Proteomes" id="UP000694915">
    <property type="component" value="Unplaced"/>
</dbReference>
<name>A0ABM1TTH6_MICOH</name>
<proteinExistence type="inferred from homology"/>
<dbReference type="Pfam" id="PF02441">
    <property type="entry name" value="Flavoprotein"/>
    <property type="match status" value="1"/>
</dbReference>
<protein>
    <submittedName>
        <fullName evidence="5">Phosphopantothenoylcysteine decarboxylase isoform X2</fullName>
    </submittedName>
</protein>
<evidence type="ECO:0000259" key="3">
    <source>
        <dbReference type="Pfam" id="PF02441"/>
    </source>
</evidence>
<evidence type="ECO:0000313" key="5">
    <source>
        <dbReference type="RefSeq" id="XP_026633038.1"/>
    </source>
</evidence>
<keyword evidence="4" id="KW-1185">Reference proteome</keyword>
<comment type="similarity">
    <text evidence="2">Belongs to the HFCD (homooligomeric flavin containing Cys decarboxylase) superfamily.</text>
</comment>
<dbReference type="GeneID" id="101990686"/>
<dbReference type="InterPro" id="IPR036551">
    <property type="entry name" value="Flavin_trans-like"/>
</dbReference>
<dbReference type="PANTHER" id="PTHR14359">
    <property type="entry name" value="HOMO-OLIGOMERIC FLAVIN CONTAINING CYS DECARBOXYLASE FAMILY"/>
    <property type="match status" value="1"/>
</dbReference>